<protein>
    <submittedName>
        <fullName evidence="3">Uncharacterized protein</fullName>
    </submittedName>
</protein>
<dbReference type="EMBL" id="CP072384">
    <property type="protein sequence ID" value="QUC09387.1"/>
    <property type="molecule type" value="Genomic_DNA"/>
</dbReference>
<keyword evidence="2" id="KW-1133">Transmembrane helix</keyword>
<accession>A0ABX7Y9A0</accession>
<keyword evidence="2" id="KW-0812">Transmembrane</keyword>
<dbReference type="RefSeq" id="WP_212326901.1">
    <property type="nucleotide sequence ID" value="NZ_AP024463.1"/>
</dbReference>
<reference evidence="3 4" key="1">
    <citation type="submission" date="2021-03" db="EMBL/GenBank/DDBJ databases">
        <title>Human Oral Microbial Genomes.</title>
        <authorList>
            <person name="Johnston C.D."/>
            <person name="Chen T."/>
            <person name="Dewhirst F.E."/>
        </authorList>
    </citation>
    <scope>NUCLEOTIDE SEQUENCE [LARGE SCALE GENOMIC DNA]</scope>
    <source>
        <strain evidence="3 4">DSMZ 100122</strain>
    </source>
</reference>
<feature type="transmembrane region" description="Helical" evidence="2">
    <location>
        <begin position="40"/>
        <end position="65"/>
    </location>
</feature>
<evidence type="ECO:0000256" key="2">
    <source>
        <dbReference type="SAM" id="Phobius"/>
    </source>
</evidence>
<evidence type="ECO:0000313" key="3">
    <source>
        <dbReference type="EMBL" id="QUC09387.1"/>
    </source>
</evidence>
<organism evidence="3 4">
    <name type="scientific">Arachnia rubra</name>
    <dbReference type="NCBI Taxonomy" id="1547448"/>
    <lineage>
        <taxon>Bacteria</taxon>
        <taxon>Bacillati</taxon>
        <taxon>Actinomycetota</taxon>
        <taxon>Actinomycetes</taxon>
        <taxon>Propionibacteriales</taxon>
        <taxon>Propionibacteriaceae</taxon>
        <taxon>Arachnia</taxon>
    </lineage>
</organism>
<evidence type="ECO:0000256" key="1">
    <source>
        <dbReference type="SAM" id="MobiDB-lite"/>
    </source>
</evidence>
<proteinExistence type="predicted"/>
<feature type="region of interest" description="Disordered" evidence="1">
    <location>
        <begin position="143"/>
        <end position="178"/>
    </location>
</feature>
<feature type="compositionally biased region" description="Low complexity" evidence="1">
    <location>
        <begin position="159"/>
        <end position="168"/>
    </location>
</feature>
<keyword evidence="4" id="KW-1185">Reference proteome</keyword>
<feature type="compositionally biased region" description="Gly residues" evidence="1">
    <location>
        <begin position="146"/>
        <end position="158"/>
    </location>
</feature>
<keyword evidence="2" id="KW-0472">Membrane</keyword>
<feature type="transmembrane region" description="Helical" evidence="2">
    <location>
        <begin position="105"/>
        <end position="126"/>
    </location>
</feature>
<name>A0ABX7Y9A0_9ACTN</name>
<dbReference type="Proteomes" id="UP000678513">
    <property type="component" value="Chromosome"/>
</dbReference>
<evidence type="ECO:0000313" key="4">
    <source>
        <dbReference type="Proteomes" id="UP000678513"/>
    </source>
</evidence>
<gene>
    <name evidence="3" type="ORF">J5A65_06675</name>
</gene>
<sequence length="178" mass="17765">MLAIATMGAGALALVGSSGPWAVAKAFGREQSATGLQSDGWGVTALLLSIGIIAVAGAVAFVPAVKQLTWPMFVVAGLGLVNLIISIVVASNVQSVNVVGLVQAGMGWGLILLLIASIAVIALAVVQALQTLKAAKNAHPFPPSSGGMGNPYQGGGQPQGYQNQGPSGAHHGPQGYPH</sequence>
<feature type="transmembrane region" description="Helical" evidence="2">
    <location>
        <begin position="72"/>
        <end position="93"/>
    </location>
</feature>